<dbReference type="KEGG" id="csq:CSCA_3342"/>
<proteinExistence type="predicted"/>
<sequence length="137" mass="16385">MDKNLKDTIKAAKNLQREGLIYLNDNVDLEVEPNYQILIMIINNLKKLMDREKYELVKNDEEKLIHELALLNFNENDLINDDDVEFMENMTREYIDISNPILNRGDYLFCPILYKLFEIYEKASLQIKEGKFKNIMF</sequence>
<dbReference type="RefSeq" id="WP_029163146.1">
    <property type="nucleotide sequence ID" value="NZ_CP009933.1"/>
</dbReference>
<evidence type="ECO:0000313" key="1">
    <source>
        <dbReference type="EMBL" id="AKA70467.1"/>
    </source>
</evidence>
<keyword evidence="2" id="KW-1185">Reference proteome</keyword>
<accession>A0A0E3JPS5</accession>
<evidence type="ECO:0000313" key="2">
    <source>
        <dbReference type="Proteomes" id="UP000033115"/>
    </source>
</evidence>
<name>A0A0E3JPS5_CLOSL</name>
<protein>
    <submittedName>
        <fullName evidence="1">Uncharacterized protein</fullName>
    </submittedName>
</protein>
<gene>
    <name evidence="1" type="ORF">CSCA_3342</name>
</gene>
<dbReference type="Proteomes" id="UP000033115">
    <property type="component" value="Chromosome"/>
</dbReference>
<dbReference type="HOGENOM" id="CLU_1871848_0_0_9"/>
<dbReference type="EMBL" id="CP009933">
    <property type="protein sequence ID" value="AKA70467.1"/>
    <property type="molecule type" value="Genomic_DNA"/>
</dbReference>
<reference evidence="1 2" key="1">
    <citation type="journal article" date="2015" name="J. Biotechnol.">
        <title>Complete genome sequence of a malodorant-producing acetogen, Clostridium scatologenes ATCC 25775(T).</title>
        <authorList>
            <person name="Zhu Z."/>
            <person name="Guo T."/>
            <person name="Zheng H."/>
            <person name="Song T."/>
            <person name="Ouyang P."/>
            <person name="Xie J."/>
        </authorList>
    </citation>
    <scope>NUCLEOTIDE SEQUENCE [LARGE SCALE GENOMIC DNA]</scope>
    <source>
        <strain evidence="1 2">ATCC 25775</strain>
    </source>
</reference>
<dbReference type="AlphaFoldDB" id="A0A0E3JPS5"/>
<organism evidence="1 2">
    <name type="scientific">Clostridium scatologenes</name>
    <dbReference type="NCBI Taxonomy" id="1548"/>
    <lineage>
        <taxon>Bacteria</taxon>
        <taxon>Bacillati</taxon>
        <taxon>Bacillota</taxon>
        <taxon>Clostridia</taxon>
        <taxon>Eubacteriales</taxon>
        <taxon>Clostridiaceae</taxon>
        <taxon>Clostridium</taxon>
    </lineage>
</organism>